<dbReference type="SUPFAM" id="SSF116734">
    <property type="entry name" value="DNA methylase specificity domain"/>
    <property type="match status" value="2"/>
</dbReference>
<organism evidence="5 6">
    <name type="scientific">Flexibacter flexilis DSM 6793</name>
    <dbReference type="NCBI Taxonomy" id="927664"/>
    <lineage>
        <taxon>Bacteria</taxon>
        <taxon>Pseudomonadati</taxon>
        <taxon>Bacteroidota</taxon>
        <taxon>Cytophagia</taxon>
        <taxon>Cytophagales</taxon>
        <taxon>Flexibacteraceae</taxon>
        <taxon>Flexibacter</taxon>
    </lineage>
</organism>
<dbReference type="STRING" id="927664.SAMN05421780_1214"/>
<dbReference type="GO" id="GO:0003677">
    <property type="term" value="F:DNA binding"/>
    <property type="evidence" value="ECO:0007669"/>
    <property type="project" value="UniProtKB-KW"/>
</dbReference>
<dbReference type="InterPro" id="IPR000055">
    <property type="entry name" value="Restrct_endonuc_typeI_TRD"/>
</dbReference>
<dbReference type="PANTHER" id="PTHR30408">
    <property type="entry name" value="TYPE-1 RESTRICTION ENZYME ECOKI SPECIFICITY PROTEIN"/>
    <property type="match status" value="1"/>
</dbReference>
<dbReference type="Gene3D" id="1.10.287.1120">
    <property type="entry name" value="Bipartite methylase S protein"/>
    <property type="match status" value="1"/>
</dbReference>
<keyword evidence="3" id="KW-0238">DNA-binding</keyword>
<feature type="domain" description="Type I restriction modification DNA specificity" evidence="4">
    <location>
        <begin position="5"/>
        <end position="179"/>
    </location>
</feature>
<name>A0A1I1NW72_9BACT</name>
<dbReference type="InterPro" id="IPR044946">
    <property type="entry name" value="Restrct_endonuc_typeI_TRD_sf"/>
</dbReference>
<dbReference type="Gene3D" id="3.90.220.20">
    <property type="entry name" value="DNA methylase specificity domains"/>
    <property type="match status" value="2"/>
</dbReference>
<dbReference type="OrthoDB" id="825893at2"/>
<protein>
    <submittedName>
        <fullName evidence="5">Type I restriction enzyme, S subunit</fullName>
    </submittedName>
</protein>
<keyword evidence="6" id="KW-1185">Reference proteome</keyword>
<reference evidence="5 6" key="1">
    <citation type="submission" date="2016-10" db="EMBL/GenBank/DDBJ databases">
        <authorList>
            <person name="de Groot N.N."/>
        </authorList>
    </citation>
    <scope>NUCLEOTIDE SEQUENCE [LARGE SCALE GENOMIC DNA]</scope>
    <source>
        <strain evidence="5 6">DSM 6793</strain>
    </source>
</reference>
<gene>
    <name evidence="5" type="ORF">SAMN05421780_1214</name>
</gene>
<keyword evidence="2" id="KW-0680">Restriction system</keyword>
<dbReference type="AlphaFoldDB" id="A0A1I1NW72"/>
<proteinExistence type="inferred from homology"/>
<dbReference type="CDD" id="cd17256">
    <property type="entry name" value="RMtype1_S_EcoJA65PI-TRD1-CR1_like"/>
    <property type="match status" value="1"/>
</dbReference>
<sequence>MNIQGWEEKTIGEIADVKGGKRLPYGHDFTDKSTQTAYIRVTDLVRGSVNVNNLKYISFETEQLIKNYKIYENDVYISIAGTIGLVGKIPRKLNGSNLTENAAKITNISDGVSSDFLSVALCSDNVQVQIDAFVGSAVQPKLALFRIKAIKIHLPTSVEEQRKIAAVLSKVDEAIEQTRALIAKNEQIKTGLMQDLLTRGIDENGTIRSQQTHAFKDSPLGRIPVEWEVAFFSDIADLISEKYLPSNTNTQKCINLDHIESNTGSLIDTVDSSINRSIKSKFRKGDVLFSKLRPYLKKYLLVDFEGVCTTEILVFRPKENNISFLLFLFVQTDKFINYTVGQSFGTKMPRTDWKIISNFEIPLIPIEEQKMIANKVIQFDKYLQNERAELSKLELLKSGLMQDLLSGKVRVA</sequence>
<dbReference type="InterPro" id="IPR052021">
    <property type="entry name" value="Type-I_RS_S_subunit"/>
</dbReference>
<dbReference type="Pfam" id="PF01420">
    <property type="entry name" value="Methylase_S"/>
    <property type="match status" value="2"/>
</dbReference>
<dbReference type="Proteomes" id="UP000199514">
    <property type="component" value="Unassembled WGS sequence"/>
</dbReference>
<evidence type="ECO:0000256" key="1">
    <source>
        <dbReference type="ARBA" id="ARBA00010923"/>
    </source>
</evidence>
<feature type="domain" description="Type I restriction modification DNA specificity" evidence="4">
    <location>
        <begin position="224"/>
        <end position="394"/>
    </location>
</feature>
<evidence type="ECO:0000256" key="2">
    <source>
        <dbReference type="ARBA" id="ARBA00022747"/>
    </source>
</evidence>
<evidence type="ECO:0000259" key="4">
    <source>
        <dbReference type="Pfam" id="PF01420"/>
    </source>
</evidence>
<accession>A0A1I1NW72</accession>
<comment type="similarity">
    <text evidence="1">Belongs to the type-I restriction system S methylase family.</text>
</comment>
<dbReference type="PANTHER" id="PTHR30408:SF12">
    <property type="entry name" value="TYPE I RESTRICTION ENZYME MJAVIII SPECIFICITY SUBUNIT"/>
    <property type="match status" value="1"/>
</dbReference>
<dbReference type="RefSeq" id="WP_091516938.1">
    <property type="nucleotide sequence ID" value="NZ_FOLE01000021.1"/>
</dbReference>
<dbReference type="EMBL" id="FOLE01000021">
    <property type="protein sequence ID" value="SFD01572.1"/>
    <property type="molecule type" value="Genomic_DNA"/>
</dbReference>
<evidence type="ECO:0000256" key="3">
    <source>
        <dbReference type="ARBA" id="ARBA00023125"/>
    </source>
</evidence>
<evidence type="ECO:0000313" key="5">
    <source>
        <dbReference type="EMBL" id="SFD01572.1"/>
    </source>
</evidence>
<dbReference type="GO" id="GO:0009307">
    <property type="term" value="P:DNA restriction-modification system"/>
    <property type="evidence" value="ECO:0007669"/>
    <property type="project" value="UniProtKB-KW"/>
</dbReference>
<evidence type="ECO:0000313" key="6">
    <source>
        <dbReference type="Proteomes" id="UP000199514"/>
    </source>
</evidence>